<evidence type="ECO:0000313" key="4">
    <source>
        <dbReference type="EMBL" id="MFD2513068.1"/>
    </source>
</evidence>
<evidence type="ECO:0000256" key="1">
    <source>
        <dbReference type="ARBA" id="ARBA00005947"/>
    </source>
</evidence>
<dbReference type="PANTHER" id="PTHR10625:SF19">
    <property type="entry name" value="HISTONE DEACETYLASE 12"/>
    <property type="match status" value="1"/>
</dbReference>
<dbReference type="InterPro" id="IPR037138">
    <property type="entry name" value="His_deacetylse_dom_sf"/>
</dbReference>
<protein>
    <submittedName>
        <fullName evidence="4">Histone deacetylase</fullName>
    </submittedName>
</protein>
<dbReference type="SUPFAM" id="SSF52768">
    <property type="entry name" value="Arginase/deacetylase"/>
    <property type="match status" value="1"/>
</dbReference>
<keyword evidence="5" id="KW-1185">Reference proteome</keyword>
<evidence type="ECO:0000259" key="3">
    <source>
        <dbReference type="Pfam" id="PF00850"/>
    </source>
</evidence>
<dbReference type="EMBL" id="JBHULU010000004">
    <property type="protein sequence ID" value="MFD2513068.1"/>
    <property type="molecule type" value="Genomic_DNA"/>
</dbReference>
<comment type="caution">
    <text evidence="4">The sequence shown here is derived from an EMBL/GenBank/DDBJ whole genome shotgun (WGS) entry which is preliminary data.</text>
</comment>
<dbReference type="InterPro" id="IPR000286">
    <property type="entry name" value="HDACs"/>
</dbReference>
<gene>
    <name evidence="4" type="ORF">ACFSRY_04270</name>
</gene>
<organism evidence="4 5">
    <name type="scientific">Pontibacter locisalis</name>
    <dbReference type="NCBI Taxonomy" id="1719035"/>
    <lineage>
        <taxon>Bacteria</taxon>
        <taxon>Pseudomonadati</taxon>
        <taxon>Bacteroidota</taxon>
        <taxon>Cytophagia</taxon>
        <taxon>Cytophagales</taxon>
        <taxon>Hymenobacteraceae</taxon>
        <taxon>Pontibacter</taxon>
    </lineage>
</organism>
<accession>A0ABW5IID1</accession>
<comment type="similarity">
    <text evidence="1">Belongs to the histone deacetylase family.</text>
</comment>
<dbReference type="RefSeq" id="WP_377503526.1">
    <property type="nucleotide sequence ID" value="NZ_JBHULU010000004.1"/>
</dbReference>
<dbReference type="Proteomes" id="UP001597544">
    <property type="component" value="Unassembled WGS sequence"/>
</dbReference>
<name>A0ABW5IID1_9BACT</name>
<dbReference type="PRINTS" id="PR01270">
    <property type="entry name" value="HDASUPER"/>
</dbReference>
<feature type="domain" description="Histone deacetylase" evidence="3">
    <location>
        <begin position="18"/>
        <end position="289"/>
    </location>
</feature>
<dbReference type="PANTHER" id="PTHR10625">
    <property type="entry name" value="HISTONE DEACETYLASE HDAC1-RELATED"/>
    <property type="match status" value="1"/>
</dbReference>
<reference evidence="5" key="1">
    <citation type="journal article" date="2019" name="Int. J. Syst. Evol. Microbiol.">
        <title>The Global Catalogue of Microorganisms (GCM) 10K type strain sequencing project: providing services to taxonomists for standard genome sequencing and annotation.</title>
        <authorList>
            <consortium name="The Broad Institute Genomics Platform"/>
            <consortium name="The Broad Institute Genome Sequencing Center for Infectious Disease"/>
            <person name="Wu L."/>
            <person name="Ma J."/>
        </authorList>
    </citation>
    <scope>NUCLEOTIDE SEQUENCE [LARGE SCALE GENOMIC DNA]</scope>
    <source>
        <strain evidence="5">KCTC 42498</strain>
    </source>
</reference>
<dbReference type="InterPro" id="IPR023696">
    <property type="entry name" value="Ureohydrolase_dom_sf"/>
</dbReference>
<dbReference type="Pfam" id="PF00850">
    <property type="entry name" value="Hist_deacetyl"/>
    <property type="match status" value="1"/>
</dbReference>
<dbReference type="InterPro" id="IPR044150">
    <property type="entry name" value="HDAC_classIV"/>
</dbReference>
<dbReference type="InterPro" id="IPR023801">
    <property type="entry name" value="His_deacetylse_dom"/>
</dbReference>
<proteinExistence type="inferred from homology"/>
<sequence length="300" mass="33854">MLKIAWSEIFAHSLPEGHRFPMAKYDLLPEQLLYEGTITDSNLFAPEPLQEKYILDTHDAGYWQRLNSLQLSKSEIRKTGFPLSRQLINREVVIMNGTLQAAVFALEFGVGMNIAGGTHHAFTDRGEGFCLLNDIAIAANYLLNHKGIRKVLVVDLDVHQGNGTAQIFKDESRVFTFSMHGGHNYPFHKEQSDLDIPLEEGTDDKTYLKLLNNTLPRLLEQEQPEFVFFQSGVDVLATDKLGRLGMTIEGCKERDRTVLELCHKNKLPVAVSMGGGYSKQIAHIVEAHANTFRLAQQIWF</sequence>
<dbReference type="Gene3D" id="3.40.800.20">
    <property type="entry name" value="Histone deacetylase domain"/>
    <property type="match status" value="1"/>
</dbReference>
<evidence type="ECO:0000256" key="2">
    <source>
        <dbReference type="ARBA" id="ARBA00022801"/>
    </source>
</evidence>
<keyword evidence="2" id="KW-0378">Hydrolase</keyword>
<dbReference type="CDD" id="cd09993">
    <property type="entry name" value="HDAC_classIV"/>
    <property type="match status" value="1"/>
</dbReference>
<evidence type="ECO:0000313" key="5">
    <source>
        <dbReference type="Proteomes" id="UP001597544"/>
    </source>
</evidence>